<organism evidence="1 2">
    <name type="scientific">Elysia crispata</name>
    <name type="common">lettuce slug</name>
    <dbReference type="NCBI Taxonomy" id="231223"/>
    <lineage>
        <taxon>Eukaryota</taxon>
        <taxon>Metazoa</taxon>
        <taxon>Spiralia</taxon>
        <taxon>Lophotrochozoa</taxon>
        <taxon>Mollusca</taxon>
        <taxon>Gastropoda</taxon>
        <taxon>Heterobranchia</taxon>
        <taxon>Euthyneura</taxon>
        <taxon>Panpulmonata</taxon>
        <taxon>Sacoglossa</taxon>
        <taxon>Placobranchoidea</taxon>
        <taxon>Plakobranchidae</taxon>
        <taxon>Elysia</taxon>
    </lineage>
</organism>
<gene>
    <name evidence="1" type="ORF">RRG08_064187</name>
</gene>
<accession>A0AAE0YGQ7</accession>
<keyword evidence="2" id="KW-1185">Reference proteome</keyword>
<sequence>MCKIKRACLGKFNLSSSEKQDRLSTQQKHSEQACADRQNLCPAVRRAEDCLALPWQRSVSVLTSKRVYIKPHTVGTHCGINSFHHLVYRLIEWGPISLPFDRVGTHQFHCGINSFHHLVYRLIEWGPISFIVVLIPSTISFTV</sequence>
<dbReference type="EMBL" id="JAWDGP010006274">
    <property type="protein sequence ID" value="KAK3744160.1"/>
    <property type="molecule type" value="Genomic_DNA"/>
</dbReference>
<evidence type="ECO:0000313" key="1">
    <source>
        <dbReference type="EMBL" id="KAK3744160.1"/>
    </source>
</evidence>
<dbReference type="AlphaFoldDB" id="A0AAE0YGQ7"/>
<dbReference type="Proteomes" id="UP001283361">
    <property type="component" value="Unassembled WGS sequence"/>
</dbReference>
<protein>
    <submittedName>
        <fullName evidence="1">Uncharacterized protein</fullName>
    </submittedName>
</protein>
<proteinExistence type="predicted"/>
<reference evidence="1" key="1">
    <citation type="journal article" date="2023" name="G3 (Bethesda)">
        <title>A reference genome for the long-term kleptoplast-retaining sea slug Elysia crispata morphotype clarki.</title>
        <authorList>
            <person name="Eastman K.E."/>
            <person name="Pendleton A.L."/>
            <person name="Shaikh M.A."/>
            <person name="Suttiyut T."/>
            <person name="Ogas R."/>
            <person name="Tomko P."/>
            <person name="Gavelis G."/>
            <person name="Widhalm J.R."/>
            <person name="Wisecaver J.H."/>
        </authorList>
    </citation>
    <scope>NUCLEOTIDE SEQUENCE</scope>
    <source>
        <strain evidence="1">ECLA1</strain>
    </source>
</reference>
<evidence type="ECO:0000313" key="2">
    <source>
        <dbReference type="Proteomes" id="UP001283361"/>
    </source>
</evidence>
<name>A0AAE0YGQ7_9GAST</name>
<comment type="caution">
    <text evidence="1">The sequence shown here is derived from an EMBL/GenBank/DDBJ whole genome shotgun (WGS) entry which is preliminary data.</text>
</comment>